<feature type="signal peptide" evidence="1">
    <location>
        <begin position="1"/>
        <end position="22"/>
    </location>
</feature>
<evidence type="ECO:0000256" key="1">
    <source>
        <dbReference type="SAM" id="SignalP"/>
    </source>
</evidence>
<reference evidence="2 3" key="1">
    <citation type="submission" date="2019-02" db="EMBL/GenBank/DDBJ databases">
        <title>Genome sequencing of the rare red list fungi Phlebia centrifuga.</title>
        <authorList>
            <person name="Buettner E."/>
            <person name="Kellner H."/>
        </authorList>
    </citation>
    <scope>NUCLEOTIDE SEQUENCE [LARGE SCALE GENOMIC DNA]</scope>
    <source>
        <strain evidence="2 3">DSM 108282</strain>
    </source>
</reference>
<evidence type="ECO:0000313" key="3">
    <source>
        <dbReference type="Proteomes" id="UP000309038"/>
    </source>
</evidence>
<dbReference type="EMBL" id="SGPJ01000133">
    <property type="protein sequence ID" value="THG98140.1"/>
    <property type="molecule type" value="Genomic_DNA"/>
</dbReference>
<gene>
    <name evidence="2" type="ORF">EW026_g3986</name>
</gene>
<proteinExistence type="predicted"/>
<comment type="caution">
    <text evidence="2">The sequence shown here is derived from an EMBL/GenBank/DDBJ whole genome shotgun (WGS) entry which is preliminary data.</text>
</comment>
<feature type="chain" id="PRO_5020636388" evidence="1">
    <location>
        <begin position="23"/>
        <end position="42"/>
    </location>
</feature>
<keyword evidence="3" id="KW-1185">Reference proteome</keyword>
<keyword evidence="1" id="KW-0732">Signal</keyword>
<name>A0A4S4KJS4_9APHY</name>
<organism evidence="2 3">
    <name type="scientific">Hermanssonia centrifuga</name>
    <dbReference type="NCBI Taxonomy" id="98765"/>
    <lineage>
        <taxon>Eukaryota</taxon>
        <taxon>Fungi</taxon>
        <taxon>Dikarya</taxon>
        <taxon>Basidiomycota</taxon>
        <taxon>Agaricomycotina</taxon>
        <taxon>Agaricomycetes</taxon>
        <taxon>Polyporales</taxon>
        <taxon>Meruliaceae</taxon>
        <taxon>Hermanssonia</taxon>
    </lineage>
</organism>
<sequence length="42" mass="4358">MFFNRLLAIAIAAASAVLLAQAKPVPGTIDVHDAAIVPDEKV</sequence>
<accession>A0A4S4KJS4</accession>
<protein>
    <submittedName>
        <fullName evidence="2">Uncharacterized protein</fullName>
    </submittedName>
</protein>
<dbReference type="Proteomes" id="UP000309038">
    <property type="component" value="Unassembled WGS sequence"/>
</dbReference>
<dbReference type="AlphaFoldDB" id="A0A4S4KJS4"/>
<evidence type="ECO:0000313" key="2">
    <source>
        <dbReference type="EMBL" id="THG98140.1"/>
    </source>
</evidence>